<dbReference type="RefSeq" id="WP_141378099.1">
    <property type="nucleotide sequence ID" value="NZ_BJML01000010.1"/>
</dbReference>
<accession>A0A4Y3QP10</accession>
<dbReference type="OrthoDB" id="4131546at2"/>
<keyword evidence="3" id="KW-0238">DNA-binding</keyword>
<evidence type="ECO:0000256" key="3">
    <source>
        <dbReference type="ARBA" id="ARBA00023125"/>
    </source>
</evidence>
<dbReference type="InterPro" id="IPR036388">
    <property type="entry name" value="WH-like_DNA-bd_sf"/>
</dbReference>
<organism evidence="6 7">
    <name type="scientific">Microbacterium testaceum</name>
    <name type="common">Aureobacterium testaceum</name>
    <name type="synonym">Brevibacterium testaceum</name>
    <dbReference type="NCBI Taxonomy" id="2033"/>
    <lineage>
        <taxon>Bacteria</taxon>
        <taxon>Bacillati</taxon>
        <taxon>Actinomycetota</taxon>
        <taxon>Actinomycetes</taxon>
        <taxon>Micrococcales</taxon>
        <taxon>Microbacteriaceae</taxon>
        <taxon>Microbacterium</taxon>
    </lineage>
</organism>
<dbReference type="EMBL" id="BJML01000010">
    <property type="protein sequence ID" value="GEB46861.1"/>
    <property type="molecule type" value="Genomic_DNA"/>
</dbReference>
<dbReference type="PROSITE" id="PS50931">
    <property type="entry name" value="HTH_LYSR"/>
    <property type="match status" value="1"/>
</dbReference>
<dbReference type="InterPro" id="IPR050950">
    <property type="entry name" value="HTH-type_LysR_regulators"/>
</dbReference>
<dbReference type="InterPro" id="IPR000847">
    <property type="entry name" value="LysR_HTH_N"/>
</dbReference>
<dbReference type="CDD" id="cd05466">
    <property type="entry name" value="PBP2_LTTR_substrate"/>
    <property type="match status" value="1"/>
</dbReference>
<evidence type="ECO:0000256" key="4">
    <source>
        <dbReference type="ARBA" id="ARBA00023163"/>
    </source>
</evidence>
<evidence type="ECO:0000256" key="2">
    <source>
        <dbReference type="ARBA" id="ARBA00023015"/>
    </source>
</evidence>
<sequence>MDVAHLRLLRELRDRGSVAAVAESLHVSASAVSQQLSALQAHVPVPLTTRRGRTLALTPAGQALAAAGTRVDEALVSAREAVGAFLDTSDRPVRVSAFHSAALALFGNLLRELDGTPPLRLADADVAHRDFPGLTADHDIVVAHRLAHDEPWPVDRVVTVPLLEEPLDIALPADHPLARRDELRATDLVAERWVSVHPGFPLAGVLDHLAAHVGRPLEVAHRINEFSVTAEVVRAGAAIAVMPRTTTTPLAVDGLVLRPLADVALVRHVDALARPDALAYAAVRRVLSALRTVSARASARVAGADSD</sequence>
<keyword evidence="2" id="KW-0805">Transcription regulation</keyword>
<evidence type="ECO:0000313" key="6">
    <source>
        <dbReference type="EMBL" id="GEB46861.1"/>
    </source>
</evidence>
<feature type="domain" description="HTH lysR-type" evidence="5">
    <location>
        <begin position="1"/>
        <end position="58"/>
    </location>
</feature>
<proteinExistence type="inferred from homology"/>
<dbReference type="AlphaFoldDB" id="A0A4Y3QP10"/>
<dbReference type="GO" id="GO:0003700">
    <property type="term" value="F:DNA-binding transcription factor activity"/>
    <property type="evidence" value="ECO:0007669"/>
    <property type="project" value="InterPro"/>
</dbReference>
<dbReference type="GeneID" id="57145491"/>
<dbReference type="Gene3D" id="3.40.190.10">
    <property type="entry name" value="Periplasmic binding protein-like II"/>
    <property type="match status" value="2"/>
</dbReference>
<dbReference type="Gene3D" id="1.10.10.10">
    <property type="entry name" value="Winged helix-like DNA-binding domain superfamily/Winged helix DNA-binding domain"/>
    <property type="match status" value="1"/>
</dbReference>
<name>A0A4Y3QP10_MICTE</name>
<reference evidence="6 7" key="1">
    <citation type="submission" date="2019-06" db="EMBL/GenBank/DDBJ databases">
        <title>Whole genome shotgun sequence of Microbacterium testaceum NBRC 12675.</title>
        <authorList>
            <person name="Hosoyama A."/>
            <person name="Uohara A."/>
            <person name="Ohji S."/>
            <person name="Ichikawa N."/>
        </authorList>
    </citation>
    <scope>NUCLEOTIDE SEQUENCE [LARGE SCALE GENOMIC DNA]</scope>
    <source>
        <strain evidence="6 7">NBRC 12675</strain>
    </source>
</reference>
<dbReference type="GO" id="GO:0003677">
    <property type="term" value="F:DNA binding"/>
    <property type="evidence" value="ECO:0007669"/>
    <property type="project" value="UniProtKB-KW"/>
</dbReference>
<keyword evidence="4" id="KW-0804">Transcription</keyword>
<dbReference type="SUPFAM" id="SSF46785">
    <property type="entry name" value="Winged helix' DNA-binding domain"/>
    <property type="match status" value="1"/>
</dbReference>
<comment type="similarity">
    <text evidence="1">Belongs to the LysR transcriptional regulatory family.</text>
</comment>
<dbReference type="Pfam" id="PF00126">
    <property type="entry name" value="HTH_1"/>
    <property type="match status" value="1"/>
</dbReference>
<evidence type="ECO:0000313" key="7">
    <source>
        <dbReference type="Proteomes" id="UP000319525"/>
    </source>
</evidence>
<evidence type="ECO:0000259" key="5">
    <source>
        <dbReference type="PROSITE" id="PS50931"/>
    </source>
</evidence>
<gene>
    <name evidence="6" type="ORF">MTE01_28060</name>
</gene>
<dbReference type="SUPFAM" id="SSF53850">
    <property type="entry name" value="Periplasmic binding protein-like II"/>
    <property type="match status" value="1"/>
</dbReference>
<dbReference type="InterPro" id="IPR036390">
    <property type="entry name" value="WH_DNA-bd_sf"/>
</dbReference>
<dbReference type="InterPro" id="IPR005119">
    <property type="entry name" value="LysR_subst-bd"/>
</dbReference>
<dbReference type="PANTHER" id="PTHR30419">
    <property type="entry name" value="HTH-TYPE TRANSCRIPTIONAL REGULATOR YBHD"/>
    <property type="match status" value="1"/>
</dbReference>
<protein>
    <submittedName>
        <fullName evidence="6">LysR family transcriptional regulator</fullName>
    </submittedName>
</protein>
<dbReference type="GO" id="GO:0005829">
    <property type="term" value="C:cytosol"/>
    <property type="evidence" value="ECO:0007669"/>
    <property type="project" value="TreeGrafter"/>
</dbReference>
<dbReference type="Pfam" id="PF03466">
    <property type="entry name" value="LysR_substrate"/>
    <property type="match status" value="1"/>
</dbReference>
<dbReference type="Proteomes" id="UP000319525">
    <property type="component" value="Unassembled WGS sequence"/>
</dbReference>
<comment type="caution">
    <text evidence="6">The sequence shown here is derived from an EMBL/GenBank/DDBJ whole genome shotgun (WGS) entry which is preliminary data.</text>
</comment>
<evidence type="ECO:0000256" key="1">
    <source>
        <dbReference type="ARBA" id="ARBA00009437"/>
    </source>
</evidence>